<dbReference type="GO" id="GO:0005739">
    <property type="term" value="C:mitochondrion"/>
    <property type="evidence" value="ECO:0007669"/>
    <property type="project" value="TreeGrafter"/>
</dbReference>
<evidence type="ECO:0000256" key="3">
    <source>
        <dbReference type="ARBA" id="ARBA00023136"/>
    </source>
</evidence>
<dbReference type="STRING" id="2656787.A0A370TKN7"/>
<dbReference type="PANTHER" id="PTHR39136">
    <property type="entry name" value="ALTERED INHERITANCE OF MITOCHONDRIA PROTEIN 11"/>
    <property type="match status" value="1"/>
</dbReference>
<feature type="transmembrane region" description="Helical" evidence="4">
    <location>
        <begin position="40"/>
        <end position="57"/>
    </location>
</feature>
<feature type="region of interest" description="Disordered" evidence="5">
    <location>
        <begin position="1"/>
        <end position="20"/>
    </location>
</feature>
<protein>
    <recommendedName>
        <fullName evidence="4">Altered inheritance of mitochondria protein 11</fullName>
    </recommendedName>
</protein>
<dbReference type="Proteomes" id="UP000254866">
    <property type="component" value="Unassembled WGS sequence"/>
</dbReference>
<dbReference type="GO" id="GO:0016020">
    <property type="term" value="C:membrane"/>
    <property type="evidence" value="ECO:0007669"/>
    <property type="project" value="UniProtKB-SubCell"/>
</dbReference>
<keyword evidence="2 4" id="KW-1133">Transmembrane helix</keyword>
<reference evidence="6 7" key="1">
    <citation type="journal article" date="2018" name="IMA Fungus">
        <title>IMA Genome-F 9: Draft genome sequence of Annulohypoxylon stygium, Aspergillus mulundensis, Berkeleyomyces basicola (syn. Thielaviopsis basicola), Ceratocystis smalleyi, two Cercospora beticola strains, Coleophoma cylindrospora, Fusarium fracticaudum, Phialophora cf. hyalina, and Morchella septimelata.</title>
        <authorList>
            <person name="Wingfield B.D."/>
            <person name="Bills G.F."/>
            <person name="Dong Y."/>
            <person name="Huang W."/>
            <person name="Nel W.J."/>
            <person name="Swalarsk-Parry B.S."/>
            <person name="Vaghefi N."/>
            <person name="Wilken P.M."/>
            <person name="An Z."/>
            <person name="de Beer Z.W."/>
            <person name="De Vos L."/>
            <person name="Chen L."/>
            <person name="Duong T.A."/>
            <person name="Gao Y."/>
            <person name="Hammerbacher A."/>
            <person name="Kikkert J.R."/>
            <person name="Li Y."/>
            <person name="Li H."/>
            <person name="Li K."/>
            <person name="Li Q."/>
            <person name="Liu X."/>
            <person name="Ma X."/>
            <person name="Naidoo K."/>
            <person name="Pethybridge S.J."/>
            <person name="Sun J."/>
            <person name="Steenkamp E.T."/>
            <person name="van der Nest M.A."/>
            <person name="van Wyk S."/>
            <person name="Wingfield M.J."/>
            <person name="Xiong C."/>
            <person name="Yue Q."/>
            <person name="Zhang X."/>
        </authorList>
    </citation>
    <scope>NUCLEOTIDE SEQUENCE [LARGE SCALE GENOMIC DNA]</scope>
    <source>
        <strain evidence="6 7">BP 5553</strain>
    </source>
</reference>
<evidence type="ECO:0000313" key="7">
    <source>
        <dbReference type="Proteomes" id="UP000254866"/>
    </source>
</evidence>
<dbReference type="AlphaFoldDB" id="A0A370TKN7"/>
<dbReference type="PANTHER" id="PTHR39136:SF1">
    <property type="entry name" value="ALTERED INHERITANCE OF MITOCHONDRIA PROTEIN 11"/>
    <property type="match status" value="1"/>
</dbReference>
<dbReference type="EMBL" id="NPIC01000005">
    <property type="protein sequence ID" value="RDL36084.1"/>
    <property type="molecule type" value="Genomic_DNA"/>
</dbReference>
<evidence type="ECO:0000256" key="2">
    <source>
        <dbReference type="ARBA" id="ARBA00022989"/>
    </source>
</evidence>
<keyword evidence="3 4" id="KW-0472">Membrane</keyword>
<evidence type="ECO:0000256" key="4">
    <source>
        <dbReference type="RuleBase" id="RU367098"/>
    </source>
</evidence>
<name>A0A370TKN7_9HELO</name>
<gene>
    <name evidence="4" type="primary">AIM11</name>
    <name evidence="6" type="ORF">BP5553_06696</name>
</gene>
<dbReference type="OrthoDB" id="3558022at2759"/>
<feature type="region of interest" description="Disordered" evidence="5">
    <location>
        <begin position="173"/>
        <end position="197"/>
    </location>
</feature>
<proteinExistence type="inferred from homology"/>
<accession>A0A370TKN7</accession>
<keyword evidence="7" id="KW-1185">Reference proteome</keyword>
<organism evidence="6 7">
    <name type="scientific">Venustampulla echinocandica</name>
    <dbReference type="NCBI Taxonomy" id="2656787"/>
    <lineage>
        <taxon>Eukaryota</taxon>
        <taxon>Fungi</taxon>
        <taxon>Dikarya</taxon>
        <taxon>Ascomycota</taxon>
        <taxon>Pezizomycotina</taxon>
        <taxon>Leotiomycetes</taxon>
        <taxon>Helotiales</taxon>
        <taxon>Pleuroascaceae</taxon>
        <taxon>Venustampulla</taxon>
    </lineage>
</organism>
<comment type="similarity">
    <text evidence="4">Belongs to the AIM11 family.</text>
</comment>
<comment type="caution">
    <text evidence="6">The sequence shown here is derived from an EMBL/GenBank/DDBJ whole genome shotgun (WGS) entry which is preliminary data.</text>
</comment>
<dbReference type="InterPro" id="IPR038814">
    <property type="entry name" value="AIM11"/>
</dbReference>
<evidence type="ECO:0000256" key="1">
    <source>
        <dbReference type="ARBA" id="ARBA00022692"/>
    </source>
</evidence>
<evidence type="ECO:0000313" key="6">
    <source>
        <dbReference type="EMBL" id="RDL36084.1"/>
    </source>
</evidence>
<comment type="subcellular location">
    <subcellularLocation>
        <location evidence="4">Membrane</location>
        <topology evidence="4">Multi-pass membrane protein</topology>
    </subcellularLocation>
</comment>
<evidence type="ECO:0000256" key="5">
    <source>
        <dbReference type="SAM" id="MobiDB-lite"/>
    </source>
</evidence>
<sequence>MAGQPFTPTSTSTSTSNGPFASRSEYWRDAVFGKRSRRQLGLFAAGLGFFALSTVITRRSLIRRHKASIPRFYQPSNRANYDFNGGMEAFEALNIATINVFSVGMMTTGGLLWAFDIASLSDMQAMVRSKMFAEGSAEDKAAEKDIEQWFVNAFDRKEFKHLLEGRDPAEVAKELAKDAAEKKDASEKKTGEGEEKS</sequence>
<keyword evidence="1 4" id="KW-0812">Transmembrane</keyword>